<keyword evidence="6" id="KW-1185">Reference proteome</keyword>
<protein>
    <submittedName>
        <fullName evidence="5">D-xylose 1-dehydrogenase (NADP(+)) 1</fullName>
    </submittedName>
</protein>
<evidence type="ECO:0000259" key="3">
    <source>
        <dbReference type="Pfam" id="PF01408"/>
    </source>
</evidence>
<proteinExistence type="inferred from homology"/>
<dbReference type="InterPro" id="IPR036291">
    <property type="entry name" value="NAD(P)-bd_dom_sf"/>
</dbReference>
<dbReference type="EMBL" id="CASHTH010000033">
    <property type="protein sequence ID" value="CAI7989573.1"/>
    <property type="molecule type" value="Genomic_DNA"/>
</dbReference>
<dbReference type="PANTHER" id="PTHR43818">
    <property type="entry name" value="BCDNA.GH03377"/>
    <property type="match status" value="1"/>
</dbReference>
<dbReference type="PANTHER" id="PTHR43818:SF11">
    <property type="entry name" value="BCDNA.GH03377"/>
    <property type="match status" value="1"/>
</dbReference>
<dbReference type="SUPFAM" id="SSF55347">
    <property type="entry name" value="Glyceraldehyde-3-phosphate dehydrogenase-like, C-terminal domain"/>
    <property type="match status" value="1"/>
</dbReference>
<dbReference type="Pfam" id="PF22725">
    <property type="entry name" value="GFO_IDH_MocA_C3"/>
    <property type="match status" value="1"/>
</dbReference>
<name>A0AA35QSH5_GEOBA</name>
<dbReference type="AlphaFoldDB" id="A0AA35QSH5"/>
<evidence type="ECO:0000256" key="2">
    <source>
        <dbReference type="ARBA" id="ARBA00023002"/>
    </source>
</evidence>
<comment type="caution">
    <text evidence="5">The sequence shown here is derived from an EMBL/GenBank/DDBJ whole genome shotgun (WGS) entry which is preliminary data.</text>
</comment>
<evidence type="ECO:0000313" key="6">
    <source>
        <dbReference type="Proteomes" id="UP001174909"/>
    </source>
</evidence>
<dbReference type="InterPro" id="IPR000683">
    <property type="entry name" value="Gfo/Idh/MocA-like_OxRdtase_N"/>
</dbReference>
<dbReference type="GO" id="GO:0016491">
    <property type="term" value="F:oxidoreductase activity"/>
    <property type="evidence" value="ECO:0007669"/>
    <property type="project" value="UniProtKB-KW"/>
</dbReference>
<evidence type="ECO:0000256" key="1">
    <source>
        <dbReference type="ARBA" id="ARBA00010928"/>
    </source>
</evidence>
<dbReference type="InterPro" id="IPR055170">
    <property type="entry name" value="GFO_IDH_MocA-like_dom"/>
</dbReference>
<dbReference type="SUPFAM" id="SSF51735">
    <property type="entry name" value="NAD(P)-binding Rossmann-fold domains"/>
    <property type="match status" value="1"/>
</dbReference>
<gene>
    <name evidence="5" type="ORF">GBAR_LOCUS254</name>
</gene>
<evidence type="ECO:0000313" key="5">
    <source>
        <dbReference type="EMBL" id="CAI7989573.1"/>
    </source>
</evidence>
<dbReference type="GO" id="GO:0000166">
    <property type="term" value="F:nucleotide binding"/>
    <property type="evidence" value="ECO:0007669"/>
    <property type="project" value="InterPro"/>
</dbReference>
<feature type="domain" description="GFO/IDH/MocA-like oxidoreductase" evidence="4">
    <location>
        <begin position="136"/>
        <end position="256"/>
    </location>
</feature>
<reference evidence="5" key="1">
    <citation type="submission" date="2023-03" db="EMBL/GenBank/DDBJ databases">
        <authorList>
            <person name="Steffen K."/>
            <person name="Cardenas P."/>
        </authorList>
    </citation>
    <scope>NUCLEOTIDE SEQUENCE</scope>
</reference>
<dbReference type="Proteomes" id="UP001174909">
    <property type="component" value="Unassembled WGS sequence"/>
</dbReference>
<sequence>MSKQKLNFAFIGCGGNARGHGRSVSSVEGVEIVALADPSEASLDAFKETVGLEDSLPTYTDHVEMLDAVKPDAVVISSPHGLHFQHIMDALDAGCHVHTEKPMVCTVDHAKQVIAKVEETGLHLMIGYQRHLSPTYQYCRRVVQSGELGRVNFVSAHQSQNWYRNQQGKWRQDPFLGGGGQLNDSGSHLIDILLWVLEASPDTVFAMIDNLDIEVDVLTAMSIKFDTGALCNISIVGHAYGGVREDFSIWLEEGALYLRAGQLHRQEGDGKSELVDDSEMPEQANKDVAFIELIRGERTENPIGVENGLRVIQLTEAAWQSAELGRPVKVDLS</sequence>
<dbReference type="Gene3D" id="3.30.360.10">
    <property type="entry name" value="Dihydrodipicolinate Reductase, domain 2"/>
    <property type="match status" value="1"/>
</dbReference>
<accession>A0AA35QSH5</accession>
<keyword evidence="2" id="KW-0560">Oxidoreductase</keyword>
<dbReference type="InterPro" id="IPR050463">
    <property type="entry name" value="Gfo/Idh/MocA_oxidrdct_glycsds"/>
</dbReference>
<dbReference type="Pfam" id="PF01408">
    <property type="entry name" value="GFO_IDH_MocA"/>
    <property type="match status" value="1"/>
</dbReference>
<evidence type="ECO:0000259" key="4">
    <source>
        <dbReference type="Pfam" id="PF22725"/>
    </source>
</evidence>
<dbReference type="Gene3D" id="3.40.50.720">
    <property type="entry name" value="NAD(P)-binding Rossmann-like Domain"/>
    <property type="match status" value="1"/>
</dbReference>
<comment type="similarity">
    <text evidence="1">Belongs to the Gfo/Idh/MocA family.</text>
</comment>
<organism evidence="5 6">
    <name type="scientific">Geodia barretti</name>
    <name type="common">Barrett's horny sponge</name>
    <dbReference type="NCBI Taxonomy" id="519541"/>
    <lineage>
        <taxon>Eukaryota</taxon>
        <taxon>Metazoa</taxon>
        <taxon>Porifera</taxon>
        <taxon>Demospongiae</taxon>
        <taxon>Heteroscleromorpha</taxon>
        <taxon>Tetractinellida</taxon>
        <taxon>Astrophorina</taxon>
        <taxon>Geodiidae</taxon>
        <taxon>Geodia</taxon>
    </lineage>
</organism>
<feature type="domain" description="Gfo/Idh/MocA-like oxidoreductase N-terminal" evidence="3">
    <location>
        <begin position="6"/>
        <end position="128"/>
    </location>
</feature>